<name>A0A3G5A7Z3_9VIRU</name>
<sequence>MAAAGAVSPDKSPIQYTVWWNARGKMIEVERESALRSDRYRAFETYRLSKEQKFYINWSEEEVHKLLDLVRDSALIRVDLSIKPTSLIAYLMIDVASCQKKDDDDKKRIIAEDEKKNVSLLLSIAAEIKKNPDQYSCRGHRLTYKFVCNCAILIPETYCVDTLYRFSKDVPLVPDKGDVYRWEWKKVTYPQGIWIGFDDHVYGREWKPVKKPPTLYMVRVEIPPRSYKKLLKI</sequence>
<evidence type="ECO:0000313" key="1">
    <source>
        <dbReference type="EMBL" id="AYV83162.1"/>
    </source>
</evidence>
<reference evidence="1" key="1">
    <citation type="submission" date="2018-10" db="EMBL/GenBank/DDBJ databases">
        <title>Hidden diversity of soil giant viruses.</title>
        <authorList>
            <person name="Schulz F."/>
            <person name="Alteio L."/>
            <person name="Goudeau D."/>
            <person name="Ryan E.M."/>
            <person name="Malmstrom R.R."/>
            <person name="Blanchard J."/>
            <person name="Woyke T."/>
        </authorList>
    </citation>
    <scope>NUCLEOTIDE SEQUENCE</scope>
    <source>
        <strain evidence="1">HYV1</strain>
    </source>
</reference>
<gene>
    <name evidence="1" type="ORF">Hyperionvirus4_127</name>
</gene>
<organism evidence="1">
    <name type="scientific">Hyperionvirus sp</name>
    <dbReference type="NCBI Taxonomy" id="2487770"/>
    <lineage>
        <taxon>Viruses</taxon>
        <taxon>Varidnaviria</taxon>
        <taxon>Bamfordvirae</taxon>
        <taxon>Nucleocytoviricota</taxon>
        <taxon>Megaviricetes</taxon>
        <taxon>Imitervirales</taxon>
        <taxon>Mimiviridae</taxon>
        <taxon>Klosneuvirinae</taxon>
    </lineage>
</organism>
<accession>A0A3G5A7Z3</accession>
<protein>
    <submittedName>
        <fullName evidence="1">Uncharacterized protein</fullName>
    </submittedName>
</protein>
<proteinExistence type="predicted"/>
<dbReference type="EMBL" id="MK072386">
    <property type="protein sequence ID" value="AYV83162.1"/>
    <property type="molecule type" value="Genomic_DNA"/>
</dbReference>